<comment type="caution">
    <text evidence="3">The sequence shown here is derived from an EMBL/GenBank/DDBJ whole genome shotgun (WGS) entry which is preliminary data.</text>
</comment>
<evidence type="ECO:0000313" key="4">
    <source>
        <dbReference type="Proteomes" id="UP000275394"/>
    </source>
</evidence>
<feature type="signal peptide" evidence="2">
    <location>
        <begin position="1"/>
        <end position="21"/>
    </location>
</feature>
<dbReference type="AlphaFoldDB" id="A0A3N2DHG5"/>
<keyword evidence="2" id="KW-0732">Signal</keyword>
<keyword evidence="4" id="KW-1185">Reference proteome</keyword>
<dbReference type="OrthoDB" id="9799367at2"/>
<organism evidence="3 4">
    <name type="scientific">Sinobacterium caligoides</name>
    <dbReference type="NCBI Taxonomy" id="933926"/>
    <lineage>
        <taxon>Bacteria</taxon>
        <taxon>Pseudomonadati</taxon>
        <taxon>Pseudomonadota</taxon>
        <taxon>Gammaproteobacteria</taxon>
        <taxon>Cellvibrionales</taxon>
        <taxon>Spongiibacteraceae</taxon>
        <taxon>Sinobacterium</taxon>
    </lineage>
</organism>
<proteinExistence type="predicted"/>
<keyword evidence="1" id="KW-1133">Transmembrane helix</keyword>
<dbReference type="Proteomes" id="UP000275394">
    <property type="component" value="Unassembled WGS sequence"/>
</dbReference>
<dbReference type="RefSeq" id="WP_123713621.1">
    <property type="nucleotide sequence ID" value="NZ_RKHR01000006.1"/>
</dbReference>
<sequence length="329" mass="36367">MKALPRYLGLCITLFSSIVCATGADYGIIQQPVHSSAQRMSESFRQHLKQHPELLEISNYDHRSAAQYAGLDLGTSNVVFYLPRELALNTLQQQPLAALDALQAIAFMEAEDGSVSMITNSADYLLKRHDLSLRRLAAWQSINQLAAEGGGNSKVQPREGLITRHSPLPVAAIQQALTKHIEQSTQLQLAASINYADLQHGSSQGLLPETELLLIAAPMLSAPLIQQQASLAVDVFPARLLVLDDPQGGSQLIYNSLSYGLQRHQLALNDAQLASLELQFSQLWKPLLDAAKAVPEQTQGERWRWLYWLLAVLLLIALIAYRKHRAEDP</sequence>
<protein>
    <recommendedName>
        <fullName evidence="5">DUF2330 domain-containing protein</fullName>
    </recommendedName>
</protein>
<name>A0A3N2DHG5_9GAMM</name>
<gene>
    <name evidence="3" type="ORF">EDC56_3298</name>
</gene>
<reference evidence="3 4" key="1">
    <citation type="submission" date="2018-11" db="EMBL/GenBank/DDBJ databases">
        <title>Genomic Encyclopedia of Type Strains, Phase IV (KMG-IV): sequencing the most valuable type-strain genomes for metagenomic binning, comparative biology and taxonomic classification.</title>
        <authorList>
            <person name="Goeker M."/>
        </authorList>
    </citation>
    <scope>NUCLEOTIDE SEQUENCE [LARGE SCALE GENOMIC DNA]</scope>
    <source>
        <strain evidence="3 4">DSM 100316</strain>
    </source>
</reference>
<evidence type="ECO:0008006" key="5">
    <source>
        <dbReference type="Google" id="ProtNLM"/>
    </source>
</evidence>
<keyword evidence="1" id="KW-0472">Membrane</keyword>
<evidence type="ECO:0000256" key="2">
    <source>
        <dbReference type="SAM" id="SignalP"/>
    </source>
</evidence>
<feature type="transmembrane region" description="Helical" evidence="1">
    <location>
        <begin position="305"/>
        <end position="321"/>
    </location>
</feature>
<feature type="chain" id="PRO_5018275705" description="DUF2330 domain-containing protein" evidence="2">
    <location>
        <begin position="22"/>
        <end position="329"/>
    </location>
</feature>
<keyword evidence="1" id="KW-0812">Transmembrane</keyword>
<accession>A0A3N2DHG5</accession>
<dbReference type="EMBL" id="RKHR01000006">
    <property type="protein sequence ID" value="ROR99058.1"/>
    <property type="molecule type" value="Genomic_DNA"/>
</dbReference>
<evidence type="ECO:0000313" key="3">
    <source>
        <dbReference type="EMBL" id="ROR99058.1"/>
    </source>
</evidence>
<evidence type="ECO:0000256" key="1">
    <source>
        <dbReference type="SAM" id="Phobius"/>
    </source>
</evidence>